<keyword evidence="1" id="KW-0449">Lipoprotein</keyword>
<feature type="non-terminal residue" evidence="1">
    <location>
        <position position="1"/>
    </location>
</feature>
<keyword evidence="1" id="KW-0675">Receptor</keyword>
<dbReference type="EMBL" id="CM024789">
    <property type="protein sequence ID" value="KAG8014857.1"/>
    <property type="molecule type" value="Genomic_DNA"/>
</dbReference>
<keyword evidence="2" id="KW-1185">Reference proteome</keyword>
<organism evidence="1 2">
    <name type="scientific">Nibea albiflora</name>
    <name type="common">Yellow drum</name>
    <name type="synonym">Corvina albiflora</name>
    <dbReference type="NCBI Taxonomy" id="240163"/>
    <lineage>
        <taxon>Eukaryota</taxon>
        <taxon>Metazoa</taxon>
        <taxon>Chordata</taxon>
        <taxon>Craniata</taxon>
        <taxon>Vertebrata</taxon>
        <taxon>Euteleostomi</taxon>
        <taxon>Actinopterygii</taxon>
        <taxon>Neopterygii</taxon>
        <taxon>Teleostei</taxon>
        <taxon>Neoteleostei</taxon>
        <taxon>Acanthomorphata</taxon>
        <taxon>Eupercaria</taxon>
        <taxon>Sciaenidae</taxon>
        <taxon>Nibea</taxon>
    </lineage>
</organism>
<name>A0ACB7FK20_NIBAL</name>
<protein>
    <submittedName>
        <fullName evidence="1">Low-density lipoprotein receptor 1</fullName>
    </submittedName>
</protein>
<evidence type="ECO:0000313" key="2">
    <source>
        <dbReference type="Proteomes" id="UP000805704"/>
    </source>
</evidence>
<proteinExistence type="predicted"/>
<sequence>DAAFVCSSTQLRCGNGRCITRRWICDGTDDCGDGTDELPATCATKMCLQSEFNCGAPMHQCIPEGWHCDGKADCTNGADESNCTAKQCKPDEFKCANGQCISTSFVCDKENDCSDGSDEVSCPKPTCSSRSFQCNNSVCVPLLWLCDGDEDCADGSDEWLQNCVGRLPEKASTSFQCADGECIHGNWRCDGSFDCKDRSDEVNCSRPTCRPDEFQCNDGTCIHGSRQCDRNNDCRDHSDEIGCHTENVCEGPTKFKCRSGECISMENVCDGQRDCSDFSDEPVKECNKDECSTGNSGCSHFCIDLKIGFNCSCPAGYRTDDGQEILFAVSHSVPRSSVPPLADIDECAEPDTCSQSCINLPGSYKCDCGEGYEIDPASKTCKAESGTVPTLYFTNKHEVRKMTVDRSEYVRVIPELKNAVSLDMDMRNKMIFWSDLFLKKIYSSKIDVAGNSSYHTVVIGSGIEAPEGIAVDWIHGNIYWTDSVLKTISVATTDGSKRKTLITENLDKPRAIAVDPINNFMYWTDWGDEAKIEKSGLNGVDRVVLVKDNILWPNGITLDMVNQRLYWVDSKLHTLSSIDVNGGTRHNLIISEEKLVHPVSLTVFEEKVFWTDTNIGAIFSANRLTGKDITTLATDLNQPEDVVLYHNLKQTNGTNRCVESNSMNGGCEFLCLPAPVINEHSPKFTCACPDNMAMGADMRKCVTASVAEPVQNKTGAPLLPKDSTTTSAPRQTTTTTLTTTRATKKTTTTSASQTTQQPAATGQGNRLAALPEEAPSSHPMALYVVLPIIVMALVIFGGALLWRHWRLKNTNTIHFDNPVYQKTTEDELHICRNSSEGYVYPQGRFERARCTLAAPLHARCTLQRNTEEALVLLCLLLFQ</sequence>
<reference evidence="1" key="1">
    <citation type="submission" date="2020-04" db="EMBL/GenBank/DDBJ databases">
        <title>A chromosome-scale assembly and high-density genetic map of the yellow drum (Nibea albiflora) genome.</title>
        <authorList>
            <person name="Xu D."/>
            <person name="Zhang W."/>
            <person name="Chen R."/>
            <person name="Tan P."/>
            <person name="Wang L."/>
            <person name="Song H."/>
            <person name="Tian L."/>
            <person name="Zhu Q."/>
            <person name="Wang B."/>
        </authorList>
    </citation>
    <scope>NUCLEOTIDE SEQUENCE</scope>
    <source>
        <strain evidence="1">ZJHYS-2018</strain>
    </source>
</reference>
<evidence type="ECO:0000313" key="1">
    <source>
        <dbReference type="EMBL" id="KAG8014857.1"/>
    </source>
</evidence>
<comment type="caution">
    <text evidence="1">The sequence shown here is derived from an EMBL/GenBank/DDBJ whole genome shotgun (WGS) entry which is preliminary data.</text>
</comment>
<accession>A0ACB7FK20</accession>
<dbReference type="Proteomes" id="UP000805704">
    <property type="component" value="Chromosome 1"/>
</dbReference>
<gene>
    <name evidence="1" type="primary">LDLR-A</name>
    <name evidence="1" type="ORF">GBF38_003537</name>
</gene>